<dbReference type="Proteomes" id="UP000279959">
    <property type="component" value="Chromosome"/>
</dbReference>
<proteinExistence type="inferred from homology"/>
<dbReference type="AlphaFoldDB" id="A0A494W464"/>
<accession>A0A494W464</accession>
<dbReference type="KEGG" id="sami:SAMIE_1008880"/>
<evidence type="ECO:0000256" key="1">
    <source>
        <dbReference type="ARBA" id="ARBA00004781"/>
    </source>
</evidence>
<organism evidence="8 9">
    <name type="scientific">Sphingobium amiense</name>
    <dbReference type="NCBI Taxonomy" id="135719"/>
    <lineage>
        <taxon>Bacteria</taxon>
        <taxon>Pseudomonadati</taxon>
        <taxon>Pseudomonadota</taxon>
        <taxon>Alphaproteobacteria</taxon>
        <taxon>Sphingomonadales</taxon>
        <taxon>Sphingomonadaceae</taxon>
        <taxon>Sphingobium</taxon>
    </lineage>
</organism>
<evidence type="ECO:0000256" key="2">
    <source>
        <dbReference type="ARBA" id="ARBA00010944"/>
    </source>
</evidence>
<dbReference type="InterPro" id="IPR029903">
    <property type="entry name" value="RmlD-like-bd"/>
</dbReference>
<dbReference type="PANTHER" id="PTHR10491:SF4">
    <property type="entry name" value="METHIONINE ADENOSYLTRANSFERASE 2 SUBUNIT BETA"/>
    <property type="match status" value="1"/>
</dbReference>
<comment type="function">
    <text evidence="6">Catalyzes the reduction of dTDP-6-deoxy-L-lyxo-4-hexulose to yield dTDP-L-rhamnose.</text>
</comment>
<keyword evidence="6" id="KW-0560">Oxidoreductase</keyword>
<comment type="pathway">
    <text evidence="1 6">Carbohydrate biosynthesis; dTDP-L-rhamnose biosynthesis.</text>
</comment>
<sequence>MRMAVTGLHGQVVQSLIERANNITDVSIVPLGRPELDLQDTGTIDPALKSARPDVIVSAAAYTAVDRAESEQDVAMTVNGVAPGLLAATAKELGVPLIHISTDYVFDGFKDEPYREEDAVNPLGVYGLSKLAGEHAVRQATANHIILRTAWVYSPFGANFVKTMLRLAGDREELNVVGDQLGAPTNALDIADAVIGVARQMLARPDDMQKRGTFHLSGTGYTDWAHFAETIFEISATLGGPQAKINRIATSEYPTPARRPANSRLDNDKLRRNFSIVTPEWRESLPRVVQRLLV</sequence>
<dbReference type="InterPro" id="IPR036291">
    <property type="entry name" value="NAD(P)-bd_dom_sf"/>
</dbReference>
<evidence type="ECO:0000313" key="8">
    <source>
        <dbReference type="EMBL" id="BBD97387.1"/>
    </source>
</evidence>
<dbReference type="NCBIfam" id="TIGR01214">
    <property type="entry name" value="rmlD"/>
    <property type="match status" value="1"/>
</dbReference>
<comment type="similarity">
    <text evidence="2 6">Belongs to the dTDP-4-dehydrorhamnose reductase family.</text>
</comment>
<dbReference type="GO" id="GO:0008831">
    <property type="term" value="F:dTDP-4-dehydrorhamnose reductase activity"/>
    <property type="evidence" value="ECO:0007669"/>
    <property type="project" value="UniProtKB-EC"/>
</dbReference>
<evidence type="ECO:0000256" key="4">
    <source>
        <dbReference type="ARBA" id="ARBA00017099"/>
    </source>
</evidence>
<feature type="domain" description="RmlD-like substrate binding" evidence="7">
    <location>
        <begin position="1"/>
        <end position="292"/>
    </location>
</feature>
<dbReference type="Gene3D" id="3.90.25.10">
    <property type="entry name" value="UDP-galactose 4-epimerase, domain 1"/>
    <property type="match status" value="1"/>
</dbReference>
<keyword evidence="6" id="KW-0521">NADP</keyword>
<evidence type="ECO:0000256" key="3">
    <source>
        <dbReference type="ARBA" id="ARBA00012929"/>
    </source>
</evidence>
<reference evidence="8 9" key="1">
    <citation type="submission" date="2018-05" db="EMBL/GenBank/DDBJ databases">
        <title>Complete Genome Sequence of the Nonylphenol-Degrading Bacterium Sphingobium amiense DSM 16289T.</title>
        <authorList>
            <person name="Ootsuka M."/>
            <person name="Nishizawa T."/>
            <person name="Ohta H."/>
        </authorList>
    </citation>
    <scope>NUCLEOTIDE SEQUENCE [LARGE SCALE GENOMIC DNA]</scope>
    <source>
        <strain evidence="8 9">DSM 16289</strain>
    </source>
</reference>
<evidence type="ECO:0000256" key="5">
    <source>
        <dbReference type="ARBA" id="ARBA00048200"/>
    </source>
</evidence>
<evidence type="ECO:0000313" key="9">
    <source>
        <dbReference type="Proteomes" id="UP000279959"/>
    </source>
</evidence>
<protein>
    <recommendedName>
        <fullName evidence="4 6">dTDP-4-dehydrorhamnose reductase</fullName>
        <ecNumber evidence="3 6">1.1.1.133</ecNumber>
    </recommendedName>
</protein>
<name>A0A494W464_9SPHN</name>
<keyword evidence="9" id="KW-1185">Reference proteome</keyword>
<dbReference type="PANTHER" id="PTHR10491">
    <property type="entry name" value="DTDP-4-DEHYDRORHAMNOSE REDUCTASE"/>
    <property type="match status" value="1"/>
</dbReference>
<dbReference type="UniPathway" id="UPA00124"/>
<comment type="cofactor">
    <cofactor evidence="6">
        <name>Mg(2+)</name>
        <dbReference type="ChEBI" id="CHEBI:18420"/>
    </cofactor>
    <text evidence="6">Binds 1 Mg(2+) ion per monomer.</text>
</comment>
<dbReference type="SUPFAM" id="SSF51735">
    <property type="entry name" value="NAD(P)-binding Rossmann-fold domains"/>
    <property type="match status" value="1"/>
</dbReference>
<comment type="catalytic activity">
    <reaction evidence="5 6">
        <text>dTDP-beta-L-rhamnose + NADP(+) = dTDP-4-dehydro-beta-L-rhamnose + NADPH + H(+)</text>
        <dbReference type="Rhea" id="RHEA:21796"/>
        <dbReference type="ChEBI" id="CHEBI:15378"/>
        <dbReference type="ChEBI" id="CHEBI:57510"/>
        <dbReference type="ChEBI" id="CHEBI:57783"/>
        <dbReference type="ChEBI" id="CHEBI:58349"/>
        <dbReference type="ChEBI" id="CHEBI:62830"/>
        <dbReference type="EC" id="1.1.1.133"/>
    </reaction>
</comment>
<dbReference type="GO" id="GO:0019305">
    <property type="term" value="P:dTDP-rhamnose biosynthetic process"/>
    <property type="evidence" value="ECO:0007669"/>
    <property type="project" value="UniProtKB-UniPathway"/>
</dbReference>
<dbReference type="EC" id="1.1.1.133" evidence="3 6"/>
<dbReference type="EMBL" id="AP018664">
    <property type="protein sequence ID" value="BBD97387.1"/>
    <property type="molecule type" value="Genomic_DNA"/>
</dbReference>
<dbReference type="Gene3D" id="3.40.50.720">
    <property type="entry name" value="NAD(P)-binding Rossmann-like Domain"/>
    <property type="match status" value="1"/>
</dbReference>
<dbReference type="CDD" id="cd05254">
    <property type="entry name" value="dTDP_HR_like_SDR_e"/>
    <property type="match status" value="1"/>
</dbReference>
<dbReference type="Pfam" id="PF04321">
    <property type="entry name" value="RmlD_sub_bind"/>
    <property type="match status" value="1"/>
</dbReference>
<dbReference type="InterPro" id="IPR005913">
    <property type="entry name" value="dTDP_dehydrorham_reduct"/>
</dbReference>
<gene>
    <name evidence="8" type="ORF">SAMIE_1008880</name>
</gene>
<evidence type="ECO:0000259" key="7">
    <source>
        <dbReference type="Pfam" id="PF04321"/>
    </source>
</evidence>
<evidence type="ECO:0000256" key="6">
    <source>
        <dbReference type="RuleBase" id="RU364082"/>
    </source>
</evidence>